<feature type="domain" description="ZZ-type" evidence="19">
    <location>
        <begin position="1380"/>
        <end position="1433"/>
    </location>
</feature>
<dbReference type="SUPFAM" id="SSF57933">
    <property type="entry name" value="TAZ domain"/>
    <property type="match status" value="2"/>
</dbReference>
<evidence type="ECO:0000259" key="18">
    <source>
        <dbReference type="PROSITE" id="PS50134"/>
    </source>
</evidence>
<dbReference type="InterPro" id="IPR013083">
    <property type="entry name" value="Znf_RING/FYVE/PHD"/>
</dbReference>
<evidence type="ECO:0000256" key="3">
    <source>
        <dbReference type="ARBA" id="ARBA00013184"/>
    </source>
</evidence>
<dbReference type="Gene3D" id="3.30.40.10">
    <property type="entry name" value="Zinc/RING finger domain, C3HC4 (zinc finger)"/>
    <property type="match status" value="1"/>
</dbReference>
<evidence type="ECO:0000256" key="4">
    <source>
        <dbReference type="ARBA" id="ARBA00022679"/>
    </source>
</evidence>
<evidence type="ECO:0000256" key="14">
    <source>
        <dbReference type="ARBA" id="ARBA00048017"/>
    </source>
</evidence>
<dbReference type="InterPro" id="IPR001965">
    <property type="entry name" value="Znf_PHD"/>
</dbReference>
<dbReference type="GO" id="GO:0045944">
    <property type="term" value="P:positive regulation of transcription by RNA polymerase II"/>
    <property type="evidence" value="ECO:0007669"/>
    <property type="project" value="TreeGrafter"/>
</dbReference>
<dbReference type="InterPro" id="IPR011011">
    <property type="entry name" value="Znf_FYVE_PHD"/>
</dbReference>
<evidence type="ECO:0000259" key="17">
    <source>
        <dbReference type="PROSITE" id="PS50016"/>
    </source>
</evidence>
<keyword evidence="8" id="KW-0156">Chromatin regulator</keyword>
<dbReference type="GO" id="GO:0003713">
    <property type="term" value="F:transcription coactivator activity"/>
    <property type="evidence" value="ECO:0007669"/>
    <property type="project" value="TreeGrafter"/>
</dbReference>
<dbReference type="PANTHER" id="PTHR13808:SF39">
    <property type="entry name" value="HISTONE ACETYLTRANSFERASE HAC-LIKE 3-RELATED"/>
    <property type="match status" value="1"/>
</dbReference>
<dbReference type="Gene3D" id="1.20.1020.10">
    <property type="entry name" value="TAZ domain"/>
    <property type="match status" value="2"/>
</dbReference>
<evidence type="ECO:0000256" key="6">
    <source>
        <dbReference type="ARBA" id="ARBA00022771"/>
    </source>
</evidence>
<dbReference type="Pfam" id="PF00569">
    <property type="entry name" value="ZZ"/>
    <property type="match status" value="1"/>
</dbReference>
<keyword evidence="9" id="KW-0805">Transcription regulation</keyword>
<proteinExistence type="predicted"/>
<dbReference type="Gene3D" id="3.30.60.90">
    <property type="match status" value="1"/>
</dbReference>
<feature type="region of interest" description="Disordered" evidence="16">
    <location>
        <begin position="1"/>
        <end position="24"/>
    </location>
</feature>
<keyword evidence="5" id="KW-0479">Metal-binding</keyword>
<dbReference type="InterPro" id="IPR019786">
    <property type="entry name" value="Zinc_finger_PHD-type_CS"/>
</dbReference>
<keyword evidence="7" id="KW-0862">Zinc</keyword>
<keyword evidence="4" id="KW-0808">Transferase</keyword>
<dbReference type="InterPro" id="IPR019787">
    <property type="entry name" value="Znf_PHD-finger"/>
</dbReference>
<evidence type="ECO:0000256" key="13">
    <source>
        <dbReference type="ARBA" id="ARBA00023315"/>
    </source>
</evidence>
<dbReference type="GO" id="GO:0031490">
    <property type="term" value="F:chromatin DNA binding"/>
    <property type="evidence" value="ECO:0007669"/>
    <property type="project" value="TreeGrafter"/>
</dbReference>
<sequence>MAEISHGRALTHFPDHHSRSTPGSVFHHNGTMLRPLQVEGDILHLRDRHHEMSTVHAIIRDKILKYLNQKANCFAWAENREKLAQVLEEKLLAKADSQLHHMNLSKLESRLDDLLSDERKDAACLVSSSSIGSTTWSSEMPHNMEASSPAPFYKTILDTDSDKGASNTVHGSSLNTNLFTSSVLDNRLSASHRYLPNEHHRIVANISLGSGGNAMSWPEGILGSHIPQPVSVSSRHGIGGRHSNNDPVISPEQYTEDHNNHVLNNIGDKTWSNMCQIPSYGIANELLNAGPSLPTNAVEANDGAAISEGCMESHFYGDMHAMPDWKSSSGMSYMLPSSLGLSGNSEIMNPASMESKLAANSAGVYSHSDLQTLQQVPPVSQSPVQSFHWGTQPQASEQGHLLQNKQINKDTQQPCQWFHLPQMQFDQLQLFQKDQYFQSERSLNGPVQMNGYILPGQVPLQPLIEQDVTGQQLLQSSIEKPTRFEPSASNGVSADCQSEYAQGDGQYHKMHKILFLYEHVMTCSGQQKQCKFPLCISMKRNLSHILKCNNIHCTMQCIKYNRLFDHYRECHENSCETCSPVRIKLKTGSPDTINGAITVSKTAFLTVGTLEYKQSPLKRAKMEQPSLTCTRQSQTSQLVSPVRGCTSQSAQGVLQAFHDASISVNSSGIDTESTRPISKTSATSSPENQAKFYETNVDGPEVAAKLHSSVSPFSAAQIFSCGEQDDMEVQVEAGKVELEAKSKVAASSVVDVTGTKLGRPDTKGVSLLDTFTPEKVREHIRSLEQCIDQSKAKAEKVAGVERLVDQNLCSLCGMDKLLFEPPPRYCASCSKQINPKGVYYSMRNINNMTFGNDVRVSFCSKCYNSSGENVKVGGEDLPKFKLERKWNYAETDAETEWWVQCDKCQAWQHQICALFNGKRKEALQAEYTCPNCSLQEIESGKRESLPPSVVPGAGDLPTTMLSDHIEQWLFRHLKEERQERANNLGKNFDEVPGAEGLTVRVVSSVDKSLEVKRHFHEVFKQENYPEEFPYKSKAILLFQKIEGADVCLFGMYVQEYGSECACPNQRRVCISYIDSVKYFRPEIKAVTGEALRTFVYHEISIGYLDYCKKRGFTSCYIWACPSLKRDDYILYCHPMIQKMPKSDKLREWYQTMIRKATKQNVVMEHTNLYDHFFVPANECKAKVSAARLPYFDSDYWPGEAEILLQREDESFSQKKGTKAAIERALRAARRDSPIGNPKDILLMHQLGEIIRPMKEDFIMVYLQHTCKHCCQPVVSGKQWVCIVCKNFQLCEQCHCIEQNLERKDRHPVTAREKHSFELVEMEKACPDTDDKDVIIQSEFFDTRTVFLSLCQGNQYQFDTLRRAKHSTMMILYHLHTLTAPTLASCTVCHGDTHTARSWHCMTCPDYDLCDSCYQREGAACHAHKLISHATMADSGTPKKKGAQKKLALQNVLNVLVHASKCPHPHCSYPSCYKIKRLFHHGRECKIRANGGCIPCKKVWYLLQKHARVCNQLECRVPRCKDLKDHRRKKQRQSDSRRRAGAKRRIRQQDGGASESSG</sequence>
<dbReference type="SMART" id="SM01250">
    <property type="entry name" value="KAT11"/>
    <property type="match status" value="1"/>
</dbReference>
<dbReference type="EC" id="2.3.1.48" evidence="3"/>
<keyword evidence="11" id="KW-0804">Transcription</keyword>
<evidence type="ECO:0000256" key="7">
    <source>
        <dbReference type="ARBA" id="ARBA00022833"/>
    </source>
</evidence>
<feature type="region of interest" description="Disordered" evidence="16">
    <location>
        <begin position="666"/>
        <end position="687"/>
    </location>
</feature>
<feature type="domain" description="TAZ-type" evidence="18">
    <location>
        <begin position="1441"/>
        <end position="1522"/>
    </location>
</feature>
<evidence type="ECO:0000256" key="5">
    <source>
        <dbReference type="ARBA" id="ARBA00022723"/>
    </source>
</evidence>
<keyword evidence="13" id="KW-0012">Acyltransferase</keyword>
<evidence type="ECO:0000259" key="19">
    <source>
        <dbReference type="PROSITE" id="PS50135"/>
    </source>
</evidence>
<dbReference type="PROSITE" id="PS50016">
    <property type="entry name" value="ZF_PHD_2"/>
    <property type="match status" value="1"/>
</dbReference>
<dbReference type="SMART" id="SM00249">
    <property type="entry name" value="PHD"/>
    <property type="match status" value="1"/>
</dbReference>
<evidence type="ECO:0000256" key="10">
    <source>
        <dbReference type="ARBA" id="ARBA00023159"/>
    </source>
</evidence>
<feature type="region of interest" description="Disordered" evidence="16">
    <location>
        <begin position="1523"/>
        <end position="1557"/>
    </location>
</feature>
<comment type="caution">
    <text evidence="21">The sequence shown here is derived from an EMBL/GenBank/DDBJ whole genome shotgun (WGS) entry which is preliminary data.</text>
</comment>
<dbReference type="PROSITE" id="PS50135">
    <property type="entry name" value="ZF_ZZ_2"/>
    <property type="match status" value="2"/>
</dbReference>
<dbReference type="SMART" id="SM00551">
    <property type="entry name" value="ZnF_TAZ"/>
    <property type="match status" value="2"/>
</dbReference>
<organism evidence="21 22">
    <name type="scientific">Cocos nucifera</name>
    <name type="common">Coconut palm</name>
    <dbReference type="NCBI Taxonomy" id="13894"/>
    <lineage>
        <taxon>Eukaryota</taxon>
        <taxon>Viridiplantae</taxon>
        <taxon>Streptophyta</taxon>
        <taxon>Embryophyta</taxon>
        <taxon>Tracheophyta</taxon>
        <taxon>Spermatophyta</taxon>
        <taxon>Magnoliopsida</taxon>
        <taxon>Liliopsida</taxon>
        <taxon>Arecaceae</taxon>
        <taxon>Arecoideae</taxon>
        <taxon>Cocoseae</taxon>
        <taxon>Attaleinae</taxon>
        <taxon>Cocos</taxon>
    </lineage>
</organism>
<dbReference type="OrthoDB" id="899at2759"/>
<dbReference type="InterPro" id="IPR013178">
    <property type="entry name" value="Histone_AcTrfase_Rtt109/CBP"/>
</dbReference>
<comment type="subcellular location">
    <subcellularLocation>
        <location evidence="2">Nucleus</location>
    </subcellularLocation>
</comment>
<evidence type="ECO:0000256" key="9">
    <source>
        <dbReference type="ARBA" id="ARBA00023015"/>
    </source>
</evidence>
<evidence type="ECO:0000256" key="15">
    <source>
        <dbReference type="PROSITE-ProRule" id="PRU00228"/>
    </source>
</evidence>
<dbReference type="GO" id="GO:0005634">
    <property type="term" value="C:nucleus"/>
    <property type="evidence" value="ECO:0007669"/>
    <property type="project" value="UniProtKB-SubCell"/>
</dbReference>
<dbReference type="SUPFAM" id="SSF57903">
    <property type="entry name" value="FYVE/PHD zinc finger"/>
    <property type="match status" value="1"/>
</dbReference>
<dbReference type="PROSITE" id="PS51727">
    <property type="entry name" value="CBP_P300_HAT"/>
    <property type="match status" value="1"/>
</dbReference>
<dbReference type="InterPro" id="IPR031162">
    <property type="entry name" value="CBP_P300_HAT"/>
</dbReference>
<keyword evidence="10" id="KW-0010">Activator</keyword>
<dbReference type="PROSITE" id="PS01359">
    <property type="entry name" value="ZF_PHD_1"/>
    <property type="match status" value="1"/>
</dbReference>
<evidence type="ECO:0000256" key="11">
    <source>
        <dbReference type="ARBA" id="ARBA00023163"/>
    </source>
</evidence>
<comment type="function">
    <text evidence="1">Acetyltransferase enzyme. Acetylates histones, giving a specific tag for transcriptional activation.</text>
</comment>
<evidence type="ECO:0000256" key="16">
    <source>
        <dbReference type="SAM" id="MobiDB-lite"/>
    </source>
</evidence>
<evidence type="ECO:0000259" key="20">
    <source>
        <dbReference type="PROSITE" id="PS51727"/>
    </source>
</evidence>
<gene>
    <name evidence="21" type="ORF">COCNU_13G000220</name>
</gene>
<dbReference type="PROSITE" id="PS01357">
    <property type="entry name" value="ZF_ZZ_1"/>
    <property type="match status" value="1"/>
</dbReference>
<dbReference type="GO" id="GO:0008270">
    <property type="term" value="F:zinc ion binding"/>
    <property type="evidence" value="ECO:0007669"/>
    <property type="project" value="UniProtKB-KW"/>
</dbReference>
<dbReference type="GO" id="GO:0004402">
    <property type="term" value="F:histone acetyltransferase activity"/>
    <property type="evidence" value="ECO:0007669"/>
    <property type="project" value="InterPro"/>
</dbReference>
<evidence type="ECO:0000256" key="2">
    <source>
        <dbReference type="ARBA" id="ARBA00004123"/>
    </source>
</evidence>
<dbReference type="Pfam" id="PF08214">
    <property type="entry name" value="HAT_KAT11"/>
    <property type="match status" value="1"/>
</dbReference>
<dbReference type="EMBL" id="CM017884">
    <property type="protein sequence ID" value="KAG1366232.1"/>
    <property type="molecule type" value="Genomic_DNA"/>
</dbReference>
<name>A0A8K0IS61_COCNU</name>
<dbReference type="Pfam" id="PF02135">
    <property type="entry name" value="zf-TAZ"/>
    <property type="match status" value="2"/>
</dbReference>
<dbReference type="InterPro" id="IPR000433">
    <property type="entry name" value="Znf_ZZ"/>
</dbReference>
<dbReference type="SUPFAM" id="SSF57850">
    <property type="entry name" value="RING/U-box"/>
    <property type="match status" value="2"/>
</dbReference>
<dbReference type="GO" id="GO:0005667">
    <property type="term" value="C:transcription regulator complex"/>
    <property type="evidence" value="ECO:0007669"/>
    <property type="project" value="TreeGrafter"/>
</dbReference>
<dbReference type="GO" id="GO:0000123">
    <property type="term" value="C:histone acetyltransferase complex"/>
    <property type="evidence" value="ECO:0007669"/>
    <property type="project" value="TreeGrafter"/>
</dbReference>
<feature type="domain" description="ZZ-type" evidence="19">
    <location>
        <begin position="1261"/>
        <end position="1324"/>
    </location>
</feature>
<comment type="catalytic activity">
    <reaction evidence="14">
        <text>L-lysyl-[protein] + acetyl-CoA = N(6)-acetyl-L-lysyl-[protein] + CoA + H(+)</text>
        <dbReference type="Rhea" id="RHEA:45948"/>
        <dbReference type="Rhea" id="RHEA-COMP:9752"/>
        <dbReference type="Rhea" id="RHEA-COMP:10731"/>
        <dbReference type="ChEBI" id="CHEBI:15378"/>
        <dbReference type="ChEBI" id="CHEBI:29969"/>
        <dbReference type="ChEBI" id="CHEBI:57287"/>
        <dbReference type="ChEBI" id="CHEBI:57288"/>
        <dbReference type="ChEBI" id="CHEBI:61930"/>
        <dbReference type="EC" id="2.3.1.48"/>
    </reaction>
</comment>
<evidence type="ECO:0000256" key="12">
    <source>
        <dbReference type="ARBA" id="ARBA00023242"/>
    </source>
</evidence>
<evidence type="ECO:0000313" key="21">
    <source>
        <dbReference type="EMBL" id="KAG1366232.1"/>
    </source>
</evidence>
<accession>A0A8K0IS61</accession>
<keyword evidence="6 15" id="KW-0863">Zinc-finger</keyword>
<protein>
    <recommendedName>
        <fullName evidence="3">histone acetyltransferase</fullName>
        <ecNumber evidence="3">2.3.1.48</ecNumber>
    </recommendedName>
</protein>
<dbReference type="Proteomes" id="UP000797356">
    <property type="component" value="Chromosome 13"/>
</dbReference>
<feature type="domain" description="PHD-type" evidence="17">
    <location>
        <begin position="856"/>
        <end position="935"/>
    </location>
</feature>
<evidence type="ECO:0000256" key="1">
    <source>
        <dbReference type="ARBA" id="ARBA00002581"/>
    </source>
</evidence>
<feature type="domain" description="CBP/p300-type HAT" evidence="20">
    <location>
        <begin position="950"/>
        <end position="1379"/>
    </location>
</feature>
<dbReference type="PANTHER" id="PTHR13808">
    <property type="entry name" value="CBP/P300-RELATED"/>
    <property type="match status" value="1"/>
</dbReference>
<evidence type="ECO:0000313" key="22">
    <source>
        <dbReference type="Proteomes" id="UP000797356"/>
    </source>
</evidence>
<feature type="domain" description="TAZ-type" evidence="18">
    <location>
        <begin position="503"/>
        <end position="581"/>
    </location>
</feature>
<keyword evidence="22" id="KW-1185">Reference proteome</keyword>
<dbReference type="PROSITE" id="PS50134">
    <property type="entry name" value="ZF_TAZ"/>
    <property type="match status" value="2"/>
</dbReference>
<evidence type="ECO:0000256" key="8">
    <source>
        <dbReference type="ARBA" id="ARBA00022853"/>
    </source>
</evidence>
<keyword evidence="12" id="KW-0539">Nucleus</keyword>
<dbReference type="InterPro" id="IPR043145">
    <property type="entry name" value="Znf_ZZ_sf"/>
</dbReference>
<dbReference type="InterPro" id="IPR000197">
    <property type="entry name" value="Znf_TAZ"/>
</dbReference>
<reference evidence="21" key="2">
    <citation type="submission" date="2019-07" db="EMBL/GenBank/DDBJ databases">
        <authorList>
            <person name="Yang Y."/>
            <person name="Bocs S."/>
            <person name="Baudouin L."/>
        </authorList>
    </citation>
    <scope>NUCLEOTIDE SEQUENCE</scope>
    <source>
        <tissue evidence="21">Spear leaf of Hainan Tall coconut</tissue>
    </source>
</reference>
<dbReference type="InterPro" id="IPR035898">
    <property type="entry name" value="TAZ_dom_sf"/>
</dbReference>
<reference evidence="21" key="1">
    <citation type="journal article" date="2017" name="Gigascience">
        <title>The genome draft of coconut (Cocos nucifera).</title>
        <authorList>
            <person name="Xiao Y."/>
            <person name="Xu P."/>
            <person name="Fan H."/>
            <person name="Baudouin L."/>
            <person name="Xia W."/>
            <person name="Bocs S."/>
            <person name="Xu J."/>
            <person name="Li Q."/>
            <person name="Guo A."/>
            <person name="Zhou L."/>
            <person name="Li J."/>
            <person name="Wu Y."/>
            <person name="Ma Z."/>
            <person name="Armero A."/>
            <person name="Issali A.E."/>
            <person name="Liu N."/>
            <person name="Peng M."/>
            <person name="Yang Y."/>
        </authorList>
    </citation>
    <scope>NUCLEOTIDE SEQUENCE</scope>
    <source>
        <tissue evidence="21">Spear leaf of Hainan Tall coconut</tissue>
    </source>
</reference>
<dbReference type="Pfam" id="PF00628">
    <property type="entry name" value="PHD"/>
    <property type="match status" value="1"/>
</dbReference>